<dbReference type="CDD" id="cd01949">
    <property type="entry name" value="GGDEF"/>
    <property type="match status" value="1"/>
</dbReference>
<dbReference type="Pfam" id="PF00989">
    <property type="entry name" value="PAS"/>
    <property type="match status" value="2"/>
</dbReference>
<dbReference type="InterPro" id="IPR029787">
    <property type="entry name" value="Nucleotide_cyclase"/>
</dbReference>
<evidence type="ECO:0000313" key="4">
    <source>
        <dbReference type="EMBL" id="TDP89081.1"/>
    </source>
</evidence>
<feature type="domain" description="PAS" evidence="1">
    <location>
        <begin position="142"/>
        <end position="206"/>
    </location>
</feature>
<dbReference type="InterPro" id="IPR037522">
    <property type="entry name" value="HD_GYP_dom"/>
</dbReference>
<dbReference type="Proteomes" id="UP000295176">
    <property type="component" value="Unassembled WGS sequence"/>
</dbReference>
<dbReference type="InterPro" id="IPR035965">
    <property type="entry name" value="PAS-like_dom_sf"/>
</dbReference>
<dbReference type="Gene3D" id="3.30.450.20">
    <property type="entry name" value="PAS domain"/>
    <property type="match status" value="2"/>
</dbReference>
<dbReference type="InterPro" id="IPR003607">
    <property type="entry name" value="HD/PDEase_dom"/>
</dbReference>
<dbReference type="EMBL" id="SNXX01000026">
    <property type="protein sequence ID" value="TDP89081.1"/>
    <property type="molecule type" value="Genomic_DNA"/>
</dbReference>
<reference evidence="4 5" key="1">
    <citation type="submission" date="2019-03" db="EMBL/GenBank/DDBJ databases">
        <title>Subsurface microbial communities from deep shales in Ohio and West Virginia, USA.</title>
        <authorList>
            <person name="Wrighton K."/>
        </authorList>
    </citation>
    <scope>NUCLEOTIDE SEQUENCE [LARGE SCALE GENOMIC DNA]</scope>
    <source>
        <strain evidence="4 5">MSL 7</strain>
    </source>
</reference>
<evidence type="ECO:0000259" key="3">
    <source>
        <dbReference type="PROSITE" id="PS51832"/>
    </source>
</evidence>
<dbReference type="NCBIfam" id="TIGR00254">
    <property type="entry name" value="GGDEF"/>
    <property type="match status" value="1"/>
</dbReference>
<dbReference type="Gene3D" id="3.30.70.270">
    <property type="match status" value="1"/>
</dbReference>
<comment type="caution">
    <text evidence="4">The sequence shown here is derived from an EMBL/GenBank/DDBJ whole genome shotgun (WGS) entry which is preliminary data.</text>
</comment>
<dbReference type="Pfam" id="PF00990">
    <property type="entry name" value="GGDEF"/>
    <property type="match status" value="1"/>
</dbReference>
<evidence type="ECO:0000259" key="1">
    <source>
        <dbReference type="PROSITE" id="PS50112"/>
    </source>
</evidence>
<feature type="domain" description="HD-GYP" evidence="3">
    <location>
        <begin position="534"/>
        <end position="723"/>
    </location>
</feature>
<feature type="domain" description="GGDEF" evidence="2">
    <location>
        <begin position="413"/>
        <end position="543"/>
    </location>
</feature>
<dbReference type="RefSeq" id="WP_133530987.1">
    <property type="nucleotide sequence ID" value="NZ_SNXX01000026.1"/>
</dbReference>
<dbReference type="Gene3D" id="1.10.3210.10">
    <property type="entry name" value="Hypothetical protein af1432"/>
    <property type="match status" value="1"/>
</dbReference>
<proteinExistence type="predicted"/>
<dbReference type="SUPFAM" id="SSF55785">
    <property type="entry name" value="PYP-like sensor domain (PAS domain)"/>
    <property type="match status" value="2"/>
</dbReference>
<dbReference type="NCBIfam" id="TIGR00229">
    <property type="entry name" value="sensory_box"/>
    <property type="match status" value="2"/>
</dbReference>
<feature type="domain" description="PAS" evidence="1">
    <location>
        <begin position="260"/>
        <end position="331"/>
    </location>
</feature>
<accession>A0A4R6RQL9</accession>
<dbReference type="AlphaFoldDB" id="A0A4R6RQL9"/>
<dbReference type="PROSITE" id="PS50887">
    <property type="entry name" value="GGDEF"/>
    <property type="match status" value="1"/>
</dbReference>
<dbReference type="InterPro" id="IPR000014">
    <property type="entry name" value="PAS"/>
</dbReference>
<dbReference type="PROSITE" id="PS50112">
    <property type="entry name" value="PAS"/>
    <property type="match status" value="2"/>
</dbReference>
<sequence length="723" mass="82530">MLLDQNQALSSDLKEFLDLSPYAAVFINQQGEVVYLNDKGFDFLEANTLEGETNRDNLDYRQFIEKNRLSQPELLSKNIELILKGENDNSEFEYCCLKKQAAYFEVKIYRFKNGALVLYKDISKKKLTEQKLLREKIWSDALFENSNSAIALLDENHYILDVNQKFEECFSYKLEEIKGKDLDNVLQTENGGNINRELTARVLNGERIEAEGRRFDKYGKANSFSIRGVPIIFEEEVRGIYAIYDDISERRAAEKKIESLEKRYRTIFEHGPMGIFLLNSEGRVLQANQTLLEYSGYSKSELVGNSIFETVVLEENKEEAEKFIDKILAGAEVEYIGQSLRKNGEVFPILFKERAIEIPGQGKCVLSMQLDYSEYQKQQQKIEYIGYHDQLTGCYNRSYIENKLKEYDQAEYLPLAVVMIDINGLTLINESYGYKTGDQLLIKVAAELKTLLGDSDLLGRWSGDEFIILLPESSKQQLADLREAVNIFCNSTAEDEIPVSLGFGAAAKNELKANIYQVINQADRNMNQDKLTKSRSSKNKFVKNLINTLGAKSNETKEHALRMTSLAFKLGDRLRLSHEKLNELNLLATLHDIGKVTIAESILNKPGKLTEEEWEIVKSHPVKGAAIADSTAEFSPIAKYIRHHHERWDGGGYPEGLAEHEIPLLSRIITLVDSYDVMTNDRPYKEPMTKLEAVKEISRCAGTQFDPELAVEFIKLLEEEEEA</sequence>
<dbReference type="GO" id="GO:0006355">
    <property type="term" value="P:regulation of DNA-templated transcription"/>
    <property type="evidence" value="ECO:0007669"/>
    <property type="project" value="InterPro"/>
</dbReference>
<dbReference type="PANTHER" id="PTHR45228">
    <property type="entry name" value="CYCLIC DI-GMP PHOSPHODIESTERASE TM_0186-RELATED"/>
    <property type="match status" value="1"/>
</dbReference>
<dbReference type="InterPro" id="IPR052020">
    <property type="entry name" value="Cyclic_di-GMP/3'3'-cGAMP_PDE"/>
</dbReference>
<dbReference type="SMART" id="SM00267">
    <property type="entry name" value="GGDEF"/>
    <property type="match status" value="1"/>
</dbReference>
<dbReference type="SMART" id="SM00471">
    <property type="entry name" value="HDc"/>
    <property type="match status" value="1"/>
</dbReference>
<dbReference type="CDD" id="cd00130">
    <property type="entry name" value="PAS"/>
    <property type="match status" value="2"/>
</dbReference>
<dbReference type="PANTHER" id="PTHR45228:SF1">
    <property type="entry name" value="CYCLIC DI-GMP PHOSPHODIESTERASE TM_0186"/>
    <property type="match status" value="1"/>
</dbReference>
<dbReference type="PROSITE" id="PS51832">
    <property type="entry name" value="HD_GYP"/>
    <property type="match status" value="1"/>
</dbReference>
<dbReference type="SMART" id="SM00091">
    <property type="entry name" value="PAS"/>
    <property type="match status" value="3"/>
</dbReference>
<dbReference type="CDD" id="cd00077">
    <property type="entry name" value="HDc"/>
    <property type="match status" value="1"/>
</dbReference>
<dbReference type="SUPFAM" id="SSF109604">
    <property type="entry name" value="HD-domain/PDEase-like"/>
    <property type="match status" value="1"/>
</dbReference>
<evidence type="ECO:0000259" key="2">
    <source>
        <dbReference type="PROSITE" id="PS50887"/>
    </source>
</evidence>
<name>A0A4R6RQL9_9FIRM</name>
<protein>
    <submittedName>
        <fullName evidence="4">PAS domain S-box-containing protein/diguanylate cyclase (GGDEF)-like protein</fullName>
    </submittedName>
</protein>
<gene>
    <name evidence="4" type="ORF">C7957_1261</name>
</gene>
<dbReference type="InterPro" id="IPR013767">
    <property type="entry name" value="PAS_fold"/>
</dbReference>
<dbReference type="SUPFAM" id="SSF55073">
    <property type="entry name" value="Nucleotide cyclase"/>
    <property type="match status" value="1"/>
</dbReference>
<dbReference type="InterPro" id="IPR000160">
    <property type="entry name" value="GGDEF_dom"/>
</dbReference>
<evidence type="ECO:0000313" key="5">
    <source>
        <dbReference type="Proteomes" id="UP000295176"/>
    </source>
</evidence>
<organism evidence="4 5">
    <name type="scientific">Halanaerobium saccharolyticum</name>
    <dbReference type="NCBI Taxonomy" id="43595"/>
    <lineage>
        <taxon>Bacteria</taxon>
        <taxon>Bacillati</taxon>
        <taxon>Bacillota</taxon>
        <taxon>Clostridia</taxon>
        <taxon>Halanaerobiales</taxon>
        <taxon>Halanaerobiaceae</taxon>
        <taxon>Halanaerobium</taxon>
    </lineage>
</organism>
<dbReference type="Pfam" id="PF13487">
    <property type="entry name" value="HD_5"/>
    <property type="match status" value="1"/>
</dbReference>
<dbReference type="InterPro" id="IPR043128">
    <property type="entry name" value="Rev_trsase/Diguanyl_cyclase"/>
</dbReference>